<evidence type="ECO:0000313" key="6">
    <source>
        <dbReference type="EMBL" id="MDN4494973.1"/>
    </source>
</evidence>
<keyword evidence="3" id="KW-0378">Hydrolase</keyword>
<keyword evidence="4" id="KW-0788">Thiol protease</keyword>
<dbReference type="Proteomes" id="UP001172743">
    <property type="component" value="Unassembled WGS sequence"/>
</dbReference>
<name>A0ABT8GU78_9BACL</name>
<dbReference type="PROSITE" id="PS51935">
    <property type="entry name" value="NLPC_P60"/>
    <property type="match status" value="1"/>
</dbReference>
<evidence type="ECO:0000256" key="1">
    <source>
        <dbReference type="ARBA" id="ARBA00007074"/>
    </source>
</evidence>
<dbReference type="InterPro" id="IPR038765">
    <property type="entry name" value="Papain-like_cys_pep_sf"/>
</dbReference>
<sequence>MSVSYVSLTTEEAIAKYKANYDRYFKKELVKVDQYRKNVKHLKGSLADQIVERAIWYMNHGYTVYGHGFNTYHSDGVIDCSGFTKLVYGDFGFELTGVSRRYESIGAKIEGVYSKLVGSNDSEDSYWCLEGVENLRIGDILTWWKKKKGIKSIVHVAIYMGEINGNPSVIGTTGGTPTALGIISSFRRWYGSHFYNAQRILPEGSWTPGTVIAGHEDTGPVIPESYVLPPQNPIVMP</sequence>
<comment type="caution">
    <text evidence="6">The sequence shown here is derived from an EMBL/GenBank/DDBJ whole genome shotgun (WGS) entry which is preliminary data.</text>
</comment>
<organism evidence="6 7">
    <name type="scientific">Ureibacillus aquaedulcis</name>
    <dbReference type="NCBI Taxonomy" id="3058421"/>
    <lineage>
        <taxon>Bacteria</taxon>
        <taxon>Bacillati</taxon>
        <taxon>Bacillota</taxon>
        <taxon>Bacilli</taxon>
        <taxon>Bacillales</taxon>
        <taxon>Caryophanaceae</taxon>
        <taxon>Ureibacillus</taxon>
    </lineage>
</organism>
<protein>
    <submittedName>
        <fullName evidence="6">NlpC/P60 family protein</fullName>
    </submittedName>
</protein>
<reference evidence="6" key="1">
    <citation type="submission" date="2023-07" db="EMBL/GenBank/DDBJ databases">
        <title>Ureibacillus sp. isolated from freshwater well.</title>
        <authorList>
            <person name="Kirdat K."/>
            <person name="Bhatt A."/>
            <person name="Teware R."/>
            <person name="Bhavsar Y."/>
            <person name="Yadav A."/>
        </authorList>
    </citation>
    <scope>NUCLEOTIDE SEQUENCE</scope>
    <source>
        <strain evidence="6">BA0131</strain>
    </source>
</reference>
<dbReference type="RefSeq" id="WP_301139291.1">
    <property type="nucleotide sequence ID" value="NZ_JAUHTQ010000014.1"/>
</dbReference>
<gene>
    <name evidence="6" type="ORF">QYB95_15570</name>
</gene>
<keyword evidence="2" id="KW-0645">Protease</keyword>
<evidence type="ECO:0000256" key="4">
    <source>
        <dbReference type="ARBA" id="ARBA00022807"/>
    </source>
</evidence>
<feature type="domain" description="NlpC/P60" evidence="5">
    <location>
        <begin position="44"/>
        <end position="201"/>
    </location>
</feature>
<evidence type="ECO:0000313" key="7">
    <source>
        <dbReference type="Proteomes" id="UP001172743"/>
    </source>
</evidence>
<keyword evidence="7" id="KW-1185">Reference proteome</keyword>
<dbReference type="Gene3D" id="3.90.1720.10">
    <property type="entry name" value="endopeptidase domain like (from Nostoc punctiforme)"/>
    <property type="match status" value="1"/>
</dbReference>
<accession>A0ABT8GU78</accession>
<evidence type="ECO:0000256" key="2">
    <source>
        <dbReference type="ARBA" id="ARBA00022670"/>
    </source>
</evidence>
<dbReference type="InterPro" id="IPR000064">
    <property type="entry name" value="NLP_P60_dom"/>
</dbReference>
<proteinExistence type="inferred from homology"/>
<evidence type="ECO:0000259" key="5">
    <source>
        <dbReference type="PROSITE" id="PS51935"/>
    </source>
</evidence>
<dbReference type="EMBL" id="JAUHTQ010000014">
    <property type="protein sequence ID" value="MDN4494973.1"/>
    <property type="molecule type" value="Genomic_DNA"/>
</dbReference>
<evidence type="ECO:0000256" key="3">
    <source>
        <dbReference type="ARBA" id="ARBA00022801"/>
    </source>
</evidence>
<comment type="similarity">
    <text evidence="1">Belongs to the peptidase C40 family.</text>
</comment>
<dbReference type="SUPFAM" id="SSF54001">
    <property type="entry name" value="Cysteine proteinases"/>
    <property type="match status" value="1"/>
</dbReference>